<evidence type="ECO:0000313" key="2">
    <source>
        <dbReference type="EMBL" id="KAK9208507.1"/>
    </source>
</evidence>
<keyword evidence="1" id="KW-0812">Transmembrane</keyword>
<name>A0AAP0MDL8_9ROSI</name>
<accession>A0AAP0MDL8</accession>
<feature type="transmembrane region" description="Helical" evidence="1">
    <location>
        <begin position="12"/>
        <end position="39"/>
    </location>
</feature>
<keyword evidence="1" id="KW-1133">Transmembrane helix</keyword>
<evidence type="ECO:0000256" key="1">
    <source>
        <dbReference type="SAM" id="Phobius"/>
    </source>
</evidence>
<evidence type="ECO:0000313" key="3">
    <source>
        <dbReference type="Proteomes" id="UP001428341"/>
    </source>
</evidence>
<gene>
    <name evidence="2" type="ORF">WN944_000864</name>
</gene>
<sequence length="67" mass="8207">MMTEQDPSFTTFLFLFFFSLFYFRLIFPLNLMIIYKLFFEIEVDQLYLRPLNRPLHLLAHRDNSPAL</sequence>
<comment type="caution">
    <text evidence="2">The sequence shown here is derived from an EMBL/GenBank/DDBJ whole genome shotgun (WGS) entry which is preliminary data.</text>
</comment>
<dbReference type="Proteomes" id="UP001428341">
    <property type="component" value="Unassembled WGS sequence"/>
</dbReference>
<reference evidence="2 3" key="1">
    <citation type="submission" date="2024-05" db="EMBL/GenBank/DDBJ databases">
        <title>Haplotype-resolved chromosome-level genome assembly of Huyou (Citrus changshanensis).</title>
        <authorList>
            <person name="Miao C."/>
            <person name="Chen W."/>
            <person name="Wu Y."/>
            <person name="Wang L."/>
            <person name="Zhao S."/>
            <person name="Grierson D."/>
            <person name="Xu C."/>
            <person name="Chen K."/>
        </authorList>
    </citation>
    <scope>NUCLEOTIDE SEQUENCE [LARGE SCALE GENOMIC DNA]</scope>
    <source>
        <strain evidence="2">01-14</strain>
        <tissue evidence="2">Leaf</tissue>
    </source>
</reference>
<dbReference type="AlphaFoldDB" id="A0AAP0MDL8"/>
<proteinExistence type="predicted"/>
<dbReference type="EMBL" id="JBCGBO010000004">
    <property type="protein sequence ID" value="KAK9208507.1"/>
    <property type="molecule type" value="Genomic_DNA"/>
</dbReference>
<keyword evidence="1" id="KW-0472">Membrane</keyword>
<keyword evidence="3" id="KW-1185">Reference proteome</keyword>
<protein>
    <submittedName>
        <fullName evidence="2">Uncharacterized protein</fullName>
    </submittedName>
</protein>
<organism evidence="2 3">
    <name type="scientific">Citrus x changshan-huyou</name>
    <dbReference type="NCBI Taxonomy" id="2935761"/>
    <lineage>
        <taxon>Eukaryota</taxon>
        <taxon>Viridiplantae</taxon>
        <taxon>Streptophyta</taxon>
        <taxon>Embryophyta</taxon>
        <taxon>Tracheophyta</taxon>
        <taxon>Spermatophyta</taxon>
        <taxon>Magnoliopsida</taxon>
        <taxon>eudicotyledons</taxon>
        <taxon>Gunneridae</taxon>
        <taxon>Pentapetalae</taxon>
        <taxon>rosids</taxon>
        <taxon>malvids</taxon>
        <taxon>Sapindales</taxon>
        <taxon>Rutaceae</taxon>
        <taxon>Aurantioideae</taxon>
        <taxon>Citrus</taxon>
    </lineage>
</organism>